<feature type="domain" description="DUF2399" evidence="2">
    <location>
        <begin position="261"/>
        <end position="373"/>
    </location>
</feature>
<accession>A0A1H6AXV3</accession>
<evidence type="ECO:0000259" key="2">
    <source>
        <dbReference type="Pfam" id="PF09664"/>
    </source>
</evidence>
<feature type="domain" description="Conserved hypothetical protein CHP02679 N terminus" evidence="3">
    <location>
        <begin position="51"/>
        <end position="240"/>
    </location>
</feature>
<evidence type="ECO:0000259" key="3">
    <source>
        <dbReference type="Pfam" id="PF11796"/>
    </source>
</evidence>
<dbReference type="AlphaFoldDB" id="A0A1H6AXV3"/>
<organism evidence="4 5">
    <name type="scientific">Thermomonospora echinospora</name>
    <dbReference type="NCBI Taxonomy" id="1992"/>
    <lineage>
        <taxon>Bacteria</taxon>
        <taxon>Bacillati</taxon>
        <taxon>Actinomycetota</taxon>
        <taxon>Actinomycetes</taxon>
        <taxon>Streptosporangiales</taxon>
        <taxon>Thermomonosporaceae</taxon>
        <taxon>Thermomonospora</taxon>
    </lineage>
</organism>
<name>A0A1H6AXV3_9ACTN</name>
<dbReference type="RefSeq" id="WP_160147012.1">
    <property type="nucleotide sequence ID" value="NZ_FNVO01000006.1"/>
</dbReference>
<dbReference type="Pfam" id="PF11796">
    <property type="entry name" value="DUF3323"/>
    <property type="match status" value="1"/>
</dbReference>
<dbReference type="OrthoDB" id="8188786at2"/>
<dbReference type="Pfam" id="PF09664">
    <property type="entry name" value="DUF2399"/>
    <property type="match status" value="1"/>
</dbReference>
<keyword evidence="5" id="KW-1185">Reference proteome</keyword>
<gene>
    <name evidence="4" type="ORF">SAMN04489712_10660</name>
</gene>
<dbReference type="EMBL" id="FNVO01000006">
    <property type="protein sequence ID" value="SEG52887.1"/>
    <property type="molecule type" value="Genomic_DNA"/>
</dbReference>
<proteinExistence type="predicted"/>
<dbReference type="Proteomes" id="UP000236723">
    <property type="component" value="Unassembled WGS sequence"/>
</dbReference>
<evidence type="ECO:0000313" key="5">
    <source>
        <dbReference type="Proteomes" id="UP000236723"/>
    </source>
</evidence>
<feature type="region of interest" description="Disordered" evidence="1">
    <location>
        <begin position="1"/>
        <end position="20"/>
    </location>
</feature>
<evidence type="ECO:0000313" key="4">
    <source>
        <dbReference type="EMBL" id="SEG52887.1"/>
    </source>
</evidence>
<reference evidence="5" key="1">
    <citation type="submission" date="2016-10" db="EMBL/GenBank/DDBJ databases">
        <authorList>
            <person name="Varghese N."/>
            <person name="Submissions S."/>
        </authorList>
    </citation>
    <scope>NUCLEOTIDE SEQUENCE [LARGE SCALE GENOMIC DNA]</scope>
    <source>
        <strain evidence="5">DSM 43163</strain>
    </source>
</reference>
<protein>
    <submittedName>
        <fullName evidence="4">TIGR02679 family protein</fullName>
    </submittedName>
</protein>
<sequence>MRHETPESTEDEPAPPTELPASLASWARLPGPAKVIEAIRERAARGHSTDKGTLRLNLDADERRQVARLVGNSWNVSGRPVRLQDLSAALDGVSPLQLAELACGPVTVRAKARAERAARHTARAASVRAALESAGVAAHHAETWQSENPRAVELGEKVARVWHALSGEPIHLTRLATEVCGNAHALDGDQALGRAVARLAAVVHDLERPQRAGPTWRTAWRAVGVLCNEVSSRVLVLNLPLAGSAPAVALTAAAPGEPVWLTLRSLTGRWRPTSPQPVYVCENPTIVEAAADRHGARCAPLVCTDGVAAAAAMTLIGALASAGCTVHARADFDRVGLGIVDRLRTVAPSLQPWRFDLTSYRAAGGTTAIGDLAAAAAAHPVHEEALLPVLLDDLARR</sequence>
<evidence type="ECO:0000256" key="1">
    <source>
        <dbReference type="SAM" id="MobiDB-lite"/>
    </source>
</evidence>
<dbReference type="InterPro" id="IPR024466">
    <property type="entry name" value="CHP02679_N"/>
</dbReference>
<dbReference type="InterPro" id="IPR024465">
    <property type="entry name" value="DUF2399"/>
</dbReference>